<evidence type="ECO:0000313" key="2">
    <source>
        <dbReference type="EMBL" id="SFF58435.1"/>
    </source>
</evidence>
<name>A0A1I2JUE4_9BACT</name>
<reference evidence="2 3" key="1">
    <citation type="submission" date="2016-10" db="EMBL/GenBank/DDBJ databases">
        <authorList>
            <person name="de Groot N.N."/>
        </authorList>
    </citation>
    <scope>NUCLEOTIDE SEQUENCE [LARGE SCALE GENOMIC DNA]</scope>
    <source>
        <strain evidence="2 3">CGMCC 1.9156</strain>
    </source>
</reference>
<organism evidence="2 3">
    <name type="scientific">Sunxiuqinia elliptica</name>
    <dbReference type="NCBI Taxonomy" id="655355"/>
    <lineage>
        <taxon>Bacteria</taxon>
        <taxon>Pseudomonadati</taxon>
        <taxon>Bacteroidota</taxon>
        <taxon>Bacteroidia</taxon>
        <taxon>Marinilabiliales</taxon>
        <taxon>Prolixibacteraceae</taxon>
        <taxon>Sunxiuqinia</taxon>
    </lineage>
</organism>
<dbReference type="EMBL" id="FONW01000010">
    <property type="protein sequence ID" value="SFF58435.1"/>
    <property type="molecule type" value="Genomic_DNA"/>
</dbReference>
<evidence type="ECO:0000313" key="3">
    <source>
        <dbReference type="Proteomes" id="UP000198964"/>
    </source>
</evidence>
<dbReference type="STRING" id="655355.SAMN05216283_1103"/>
<dbReference type="InterPro" id="IPR023296">
    <property type="entry name" value="Glyco_hydro_beta-prop_sf"/>
</dbReference>
<keyword evidence="3" id="KW-1185">Reference proteome</keyword>
<feature type="signal peptide" evidence="1">
    <location>
        <begin position="1"/>
        <end position="26"/>
    </location>
</feature>
<dbReference type="CDD" id="cd08994">
    <property type="entry name" value="GH43_62_32_68_117_130-like"/>
    <property type="match status" value="1"/>
</dbReference>
<protein>
    <recommendedName>
        <fullName evidence="4">Glycosyl hydrolase family 43</fullName>
    </recommendedName>
</protein>
<dbReference type="SUPFAM" id="SSF75005">
    <property type="entry name" value="Arabinanase/levansucrase/invertase"/>
    <property type="match status" value="1"/>
</dbReference>
<evidence type="ECO:0000256" key="1">
    <source>
        <dbReference type="SAM" id="SignalP"/>
    </source>
</evidence>
<dbReference type="Proteomes" id="UP000198964">
    <property type="component" value="Unassembled WGS sequence"/>
</dbReference>
<proteinExistence type="predicted"/>
<evidence type="ECO:0008006" key="4">
    <source>
        <dbReference type="Google" id="ProtNLM"/>
    </source>
</evidence>
<gene>
    <name evidence="2" type="ORF">SAMN05216283_1103</name>
</gene>
<accession>A0A1I2JUE4</accession>
<dbReference type="AlphaFoldDB" id="A0A1I2JUE4"/>
<keyword evidence="1" id="KW-0732">Signal</keyword>
<sequence>MIRKMFNPLLFAGLLLIAGTMVFSDAKCQSVGEKTSFADQLEFVGTAVEEPGYTIWGTSPIWGDDGKVHLFVARWPGELKVDPGWRTHSEIAHYVGDSPEGPFVFSEVAVKGDINDKAPCNPAIHKVYAPHNPAIHKVDSLYALLYIVNDGIEKHPSNQYICMATSESLFGPWKKAGDDGVILRTSKNPDYWTYKASNGVNNPAFLQHPDGGYFLYFKSEKARMGLAVAENLEGPYVQLPFPVTANDRNIEDGYAFMYEGKFALLTTDNHGMIEEGGGILWTSENGIRFTEFEKGFHHINDYTTVEMSKVNRIYRPGGQNYAKFERPQVLLKDGKPAYVYLPSGTNIYGDDCTVSYVLKYVE</sequence>
<feature type="chain" id="PRO_5011515311" description="Glycosyl hydrolase family 43" evidence="1">
    <location>
        <begin position="27"/>
        <end position="362"/>
    </location>
</feature>
<dbReference type="Gene3D" id="2.115.10.20">
    <property type="entry name" value="Glycosyl hydrolase domain, family 43"/>
    <property type="match status" value="1"/>
</dbReference>
<dbReference type="RefSeq" id="WP_139218311.1">
    <property type="nucleotide sequence ID" value="NZ_FONW01000010.1"/>
</dbReference>